<evidence type="ECO:0000313" key="4">
    <source>
        <dbReference type="Proteomes" id="UP000001591"/>
    </source>
</evidence>
<feature type="domain" description="Endonuclease/exonuclease/phosphatase" evidence="2">
    <location>
        <begin position="7"/>
        <end position="319"/>
    </location>
</feature>
<name>B6ISK7_RHOCS</name>
<accession>B6ISK7</accession>
<dbReference type="Pfam" id="PF19580">
    <property type="entry name" value="Exo_endo_phos_3"/>
    <property type="match status" value="1"/>
</dbReference>
<dbReference type="PANTHER" id="PTHR42834:SF1">
    <property type="entry name" value="ENDONUCLEASE_EXONUCLEASE_PHOSPHATASE FAMILY PROTEIN (AFU_ORTHOLOGUE AFUA_3G09210)"/>
    <property type="match status" value="1"/>
</dbReference>
<protein>
    <recommendedName>
        <fullName evidence="2">Endonuclease/exonuclease/phosphatase domain-containing protein</fullName>
    </recommendedName>
</protein>
<dbReference type="GO" id="GO:0003824">
    <property type="term" value="F:catalytic activity"/>
    <property type="evidence" value="ECO:0007669"/>
    <property type="project" value="InterPro"/>
</dbReference>
<proteinExistence type="predicted"/>
<dbReference type="InterPro" id="IPR036691">
    <property type="entry name" value="Endo/exonu/phosph_ase_sf"/>
</dbReference>
<reference evidence="3 4" key="1">
    <citation type="journal article" date="2010" name="BMC Genomics">
        <title>Metabolic flexibility revealed in the genome of the cyst-forming alpha-1 proteobacterium Rhodospirillum centenum.</title>
        <authorList>
            <person name="Lu Y.K."/>
            <person name="Marden J."/>
            <person name="Han M."/>
            <person name="Swingley W.D."/>
            <person name="Mastrian S.D."/>
            <person name="Chowdhury S.R."/>
            <person name="Hao J."/>
            <person name="Helmy T."/>
            <person name="Kim S."/>
            <person name="Kurdoglu A.A."/>
            <person name="Matthies H.J."/>
            <person name="Rollo D."/>
            <person name="Stothard P."/>
            <person name="Blankenship R.E."/>
            <person name="Bauer C.E."/>
            <person name="Touchman J.W."/>
        </authorList>
    </citation>
    <scope>NUCLEOTIDE SEQUENCE [LARGE SCALE GENOMIC DNA]</scope>
    <source>
        <strain evidence="4">ATCC 51521 / SW</strain>
    </source>
</reference>
<organism evidence="3 4">
    <name type="scientific">Rhodospirillum centenum (strain ATCC 51521 / SW)</name>
    <dbReference type="NCBI Taxonomy" id="414684"/>
    <lineage>
        <taxon>Bacteria</taxon>
        <taxon>Pseudomonadati</taxon>
        <taxon>Pseudomonadota</taxon>
        <taxon>Alphaproteobacteria</taxon>
        <taxon>Rhodospirillales</taxon>
        <taxon>Rhodospirillaceae</taxon>
        <taxon>Rhodospirillum</taxon>
    </lineage>
</organism>
<dbReference type="InterPro" id="IPR005135">
    <property type="entry name" value="Endo/exonuclease/phosphatase"/>
</dbReference>
<dbReference type="PANTHER" id="PTHR42834">
    <property type="entry name" value="ENDONUCLEASE/EXONUCLEASE/PHOSPHATASE FAMILY PROTEIN (AFU_ORTHOLOGUE AFUA_3G09210)"/>
    <property type="match status" value="1"/>
</dbReference>
<dbReference type="AlphaFoldDB" id="B6ISK7"/>
<dbReference type="RefSeq" id="WP_012566232.1">
    <property type="nucleotide sequence ID" value="NC_011420.2"/>
</dbReference>
<gene>
    <name evidence="3" type="ordered locus">RC1_1020</name>
</gene>
<dbReference type="SUPFAM" id="SSF56219">
    <property type="entry name" value="DNase I-like"/>
    <property type="match status" value="1"/>
</dbReference>
<dbReference type="HOGENOM" id="CLU_058239_1_0_5"/>
<dbReference type="KEGG" id="rce:RC1_1020"/>
<keyword evidence="4" id="KW-1185">Reference proteome</keyword>
<dbReference type="STRING" id="414684.RC1_1020"/>
<evidence type="ECO:0000313" key="3">
    <source>
        <dbReference type="EMBL" id="ACI98443.1"/>
    </source>
</evidence>
<dbReference type="OrthoDB" id="7297112at2"/>
<dbReference type="EMBL" id="CP000613">
    <property type="protein sequence ID" value="ACI98443.1"/>
    <property type="molecule type" value="Genomic_DNA"/>
</dbReference>
<dbReference type="Proteomes" id="UP000001591">
    <property type="component" value="Chromosome"/>
</dbReference>
<evidence type="ECO:0000256" key="1">
    <source>
        <dbReference type="SAM" id="MobiDB-lite"/>
    </source>
</evidence>
<sequence>MSRDYVFAFWNVENLFDVADSPRREERIRSRIARELVGWDEAVLSRKLAQLAAVIPMLGGGRGPDVLGVAEVENAHVLGRLAAALGPGRDYGVVHAEGQDGRGIDVALLYDRALFTVNRDEIFSRFIVRRSATRDILQATLTTVAGGNTIVVLVNHWPSRSGGAYESEPYRIMAGESLSYFHQRILEEKGRDTAILAMGDFNDEPFNRSLQDYALATRARSKATHPQSQSFYNPMWRFLGSAGSYVYDGEPNVLDQILVSRGLLRRGAPLTVREETLAIEALPALRTAKGGGRKFGRPSEPKSYDPDGYADHFPVSVTVSEA</sequence>
<dbReference type="eggNOG" id="COG2374">
    <property type="taxonomic scope" value="Bacteria"/>
</dbReference>
<feature type="region of interest" description="Disordered" evidence="1">
    <location>
        <begin position="289"/>
        <end position="309"/>
    </location>
</feature>
<dbReference type="Gene3D" id="3.60.10.10">
    <property type="entry name" value="Endonuclease/exonuclease/phosphatase"/>
    <property type="match status" value="1"/>
</dbReference>
<evidence type="ECO:0000259" key="2">
    <source>
        <dbReference type="Pfam" id="PF19580"/>
    </source>
</evidence>